<keyword evidence="3" id="KW-1185">Reference proteome</keyword>
<name>A0A4Q7J9L3_9PSEU</name>
<dbReference type="RefSeq" id="WP_130475843.1">
    <property type="nucleotide sequence ID" value="NZ_SFCC01000006.1"/>
</dbReference>
<accession>A0A4Q7J9L3</accession>
<keyword evidence="1" id="KW-1133">Transmembrane helix</keyword>
<gene>
    <name evidence="2" type="ORF">EWH70_14365</name>
</gene>
<evidence type="ECO:0000313" key="3">
    <source>
        <dbReference type="Proteomes" id="UP000292003"/>
    </source>
</evidence>
<feature type="transmembrane region" description="Helical" evidence="1">
    <location>
        <begin position="98"/>
        <end position="120"/>
    </location>
</feature>
<comment type="caution">
    <text evidence="2">The sequence shown here is derived from an EMBL/GenBank/DDBJ whole genome shotgun (WGS) entry which is preliminary data.</text>
</comment>
<dbReference type="OrthoDB" id="3699727at2"/>
<proteinExistence type="predicted"/>
<organism evidence="2 3">
    <name type="scientific">Amycolatopsis suaedae</name>
    <dbReference type="NCBI Taxonomy" id="2510978"/>
    <lineage>
        <taxon>Bacteria</taxon>
        <taxon>Bacillati</taxon>
        <taxon>Actinomycetota</taxon>
        <taxon>Actinomycetes</taxon>
        <taxon>Pseudonocardiales</taxon>
        <taxon>Pseudonocardiaceae</taxon>
        <taxon>Amycolatopsis</taxon>
    </lineage>
</organism>
<keyword evidence="1" id="KW-0812">Transmembrane</keyword>
<dbReference type="Proteomes" id="UP000292003">
    <property type="component" value="Unassembled WGS sequence"/>
</dbReference>
<reference evidence="2 3" key="1">
    <citation type="submission" date="2019-02" db="EMBL/GenBank/DDBJ databases">
        <title>Draft genome sequence of Amycolatopsis sp. 8-3EHSu isolated from roots of Suaeda maritima.</title>
        <authorList>
            <person name="Duangmal K."/>
            <person name="Chantavorakit T."/>
        </authorList>
    </citation>
    <scope>NUCLEOTIDE SEQUENCE [LARGE SCALE GENOMIC DNA]</scope>
    <source>
        <strain evidence="2 3">8-3EHSu</strain>
    </source>
</reference>
<dbReference type="AlphaFoldDB" id="A0A4Q7J9L3"/>
<evidence type="ECO:0000256" key="1">
    <source>
        <dbReference type="SAM" id="Phobius"/>
    </source>
</evidence>
<protein>
    <submittedName>
        <fullName evidence="2">Uncharacterized protein</fullName>
    </submittedName>
</protein>
<keyword evidence="1" id="KW-0472">Membrane</keyword>
<dbReference type="EMBL" id="SFCC01000006">
    <property type="protein sequence ID" value="RZQ63592.1"/>
    <property type="molecule type" value="Genomic_DNA"/>
</dbReference>
<feature type="transmembrane region" description="Helical" evidence="1">
    <location>
        <begin position="42"/>
        <end position="61"/>
    </location>
</feature>
<evidence type="ECO:0000313" key="2">
    <source>
        <dbReference type="EMBL" id="RZQ63592.1"/>
    </source>
</evidence>
<sequence>MNRTALFALLLVDAVLLAAIELFYLPLRLDGRLLPQLGDAPAPLTVVLAMVTMPLLVLQTAKVAGSRLAWTPLALWGLTVVVLGTFGPGGDRVLIEDWRSLLLLAGGALPGAVALGRAMAWERVASGRG</sequence>
<feature type="transmembrane region" description="Helical" evidence="1">
    <location>
        <begin position="68"/>
        <end position="86"/>
    </location>
</feature>